<dbReference type="PANTHER" id="PTHR12526">
    <property type="entry name" value="GLYCOSYLTRANSFERASE"/>
    <property type="match status" value="1"/>
</dbReference>
<evidence type="ECO:0000313" key="4">
    <source>
        <dbReference type="Proteomes" id="UP000503336"/>
    </source>
</evidence>
<reference evidence="3 4" key="1">
    <citation type="submission" date="2020-02" db="EMBL/GenBank/DDBJ databases">
        <title>complete genome sequence of Rhodobacteraceae bacterium.</title>
        <authorList>
            <person name="Park J."/>
            <person name="Kim Y.-S."/>
            <person name="Kim K.-H."/>
        </authorList>
    </citation>
    <scope>NUCLEOTIDE SEQUENCE [LARGE SCALE GENOMIC DNA]</scope>
    <source>
        <strain evidence="3 4">RR4-56</strain>
    </source>
</reference>
<organism evidence="3 4">
    <name type="scientific">Pikeienuella piscinae</name>
    <dbReference type="NCBI Taxonomy" id="2748098"/>
    <lineage>
        <taxon>Bacteria</taxon>
        <taxon>Pseudomonadati</taxon>
        <taxon>Pseudomonadota</taxon>
        <taxon>Alphaproteobacteria</taxon>
        <taxon>Rhodobacterales</taxon>
        <taxon>Paracoccaceae</taxon>
        <taxon>Pikeienuella</taxon>
    </lineage>
</organism>
<evidence type="ECO:0000313" key="3">
    <source>
        <dbReference type="EMBL" id="QIE55185.1"/>
    </source>
</evidence>
<dbReference type="Pfam" id="PF13579">
    <property type="entry name" value="Glyco_trans_4_4"/>
    <property type="match status" value="1"/>
</dbReference>
<dbReference type="EMBL" id="CP049056">
    <property type="protein sequence ID" value="QIE55185.1"/>
    <property type="molecule type" value="Genomic_DNA"/>
</dbReference>
<dbReference type="KEGG" id="hdh:G5B40_06805"/>
<dbReference type="PANTHER" id="PTHR12526:SF635">
    <property type="entry name" value="GLYCOSYL TRANSFERASE GROUP 1"/>
    <property type="match status" value="1"/>
</dbReference>
<evidence type="ECO:0000259" key="1">
    <source>
        <dbReference type="Pfam" id="PF00534"/>
    </source>
</evidence>
<sequence>MAAPPTNSTSDAPFAAGVIARIRRVLGVRPPSPQMLVDAWRGGGANAVLKAIDRRFAANEARRLETVTQAAAAIRAAGHLDADLPLVVAATSGGAPAKTSRRLFRAADDAGNAPLAHAAATRLEALLATGTTAEPEPAGDDAEALSNFKRRLSYRLGMIERLGCAAPSRRVAPAPGRVAYLLQSSLPYVSSGYAIRAHGLADALQKRGLDMLCVTRPGFPQVRTGFAPETPVPESEEIDGVRYRRLPFAGKPTDPDYFDRAADATTDLLVETRPQLVMAASPYWNALPGLIAARRIGAPFHYEVKGFWEITKASHSPEFAASKRFEELRALEGAVARAADHVFTLTRFMAGELTRRGVAPERISLLPNACDTDRFAPAPPDGELRAELGLPPDIPVIGFIGSFEPYEGLDDLIRAAAQLRRSGRKFRLLIVGAENSQGPDPGALTAELKRLSQETGLGDWMVMRPPAPHAQVPALYALTDVVCIPRKPLPVTEMVSPLKPLEAMAMERAVVVSDVAALTEIVEDGVTGRVFAKGDSDRLADALAHLVDDAPLRRSLGAAARRWVLTERTWEGVAERARRKFVIR</sequence>
<keyword evidence="4" id="KW-1185">Reference proteome</keyword>
<dbReference type="SUPFAM" id="SSF53756">
    <property type="entry name" value="UDP-Glycosyltransferase/glycogen phosphorylase"/>
    <property type="match status" value="1"/>
</dbReference>
<dbReference type="GO" id="GO:0016757">
    <property type="term" value="F:glycosyltransferase activity"/>
    <property type="evidence" value="ECO:0007669"/>
    <property type="project" value="InterPro"/>
</dbReference>
<name>A0A7L5BU02_9RHOB</name>
<gene>
    <name evidence="3" type="ORF">G5B40_06805</name>
</gene>
<evidence type="ECO:0000259" key="2">
    <source>
        <dbReference type="Pfam" id="PF13579"/>
    </source>
</evidence>
<keyword evidence="3" id="KW-0808">Transferase</keyword>
<dbReference type="AlphaFoldDB" id="A0A7L5BU02"/>
<accession>A0A7L5BU02</accession>
<dbReference type="InterPro" id="IPR028098">
    <property type="entry name" value="Glyco_trans_4-like_N"/>
</dbReference>
<feature type="domain" description="Glycosyl transferase family 1" evidence="1">
    <location>
        <begin position="383"/>
        <end position="563"/>
    </location>
</feature>
<feature type="domain" description="Glycosyltransferase subfamily 4-like N-terminal" evidence="2">
    <location>
        <begin position="192"/>
        <end position="368"/>
    </location>
</feature>
<dbReference type="Proteomes" id="UP000503336">
    <property type="component" value="Chromosome"/>
</dbReference>
<proteinExistence type="predicted"/>
<dbReference type="CDD" id="cd03794">
    <property type="entry name" value="GT4_WbuB-like"/>
    <property type="match status" value="1"/>
</dbReference>
<dbReference type="Gene3D" id="3.40.50.2000">
    <property type="entry name" value="Glycogen Phosphorylase B"/>
    <property type="match status" value="2"/>
</dbReference>
<dbReference type="Pfam" id="PF00534">
    <property type="entry name" value="Glycos_transf_1"/>
    <property type="match status" value="1"/>
</dbReference>
<protein>
    <submittedName>
        <fullName evidence="3">Glycosyltransferase</fullName>
    </submittedName>
</protein>
<dbReference type="RefSeq" id="WP_165096677.1">
    <property type="nucleotide sequence ID" value="NZ_CP049056.1"/>
</dbReference>
<dbReference type="InterPro" id="IPR001296">
    <property type="entry name" value="Glyco_trans_1"/>
</dbReference>